<name>A0A8S3ZWU2_9EUPU</name>
<reference evidence="18" key="1">
    <citation type="submission" date="2021-04" db="EMBL/GenBank/DDBJ databases">
        <authorList>
            <consortium name="Molecular Ecology Group"/>
        </authorList>
    </citation>
    <scope>NUCLEOTIDE SEQUENCE</scope>
</reference>
<evidence type="ECO:0000259" key="11">
    <source>
        <dbReference type="Pfam" id="PF22902"/>
    </source>
</evidence>
<evidence type="ECO:0000256" key="2">
    <source>
        <dbReference type="ARBA" id="ARBA00022692"/>
    </source>
</evidence>
<dbReference type="InterPro" id="IPR056187">
    <property type="entry name" value="NOMO_8th"/>
</dbReference>
<dbReference type="InterPro" id="IPR056319">
    <property type="entry name" value="NOMO_7th"/>
</dbReference>
<dbReference type="InterPro" id="IPR056190">
    <property type="entry name" value="NOMO_5th"/>
</dbReference>
<proteinExistence type="predicted"/>
<evidence type="ECO:0000259" key="14">
    <source>
        <dbReference type="Pfam" id="PF23192"/>
    </source>
</evidence>
<evidence type="ECO:0000256" key="4">
    <source>
        <dbReference type="ARBA" id="ARBA00022824"/>
    </source>
</evidence>
<feature type="transmembrane region" description="Helical" evidence="8">
    <location>
        <begin position="1151"/>
        <end position="1169"/>
    </location>
</feature>
<comment type="caution">
    <text evidence="18">The sequence shown here is derived from an EMBL/GenBank/DDBJ whole genome shotgun (WGS) entry which is preliminary data.</text>
</comment>
<keyword evidence="3 9" id="KW-0732">Signal</keyword>
<feature type="domain" description="NOMO seventh transthyretin-like" evidence="13">
    <location>
        <begin position="604"/>
        <end position="676"/>
    </location>
</feature>
<feature type="domain" description="NOMO-like N-terminal beta-sandwich" evidence="10">
    <location>
        <begin position="34"/>
        <end position="118"/>
    </location>
</feature>
<dbReference type="AlphaFoldDB" id="A0A8S3ZWU2"/>
<accession>A0A8S3ZWU2</accession>
<evidence type="ECO:0000256" key="5">
    <source>
        <dbReference type="ARBA" id="ARBA00022989"/>
    </source>
</evidence>
<evidence type="ECO:0000256" key="6">
    <source>
        <dbReference type="ARBA" id="ARBA00023136"/>
    </source>
</evidence>
<dbReference type="Pfam" id="PF23141">
    <property type="entry name" value="Ig_NOMO"/>
    <property type="match status" value="1"/>
</dbReference>
<dbReference type="PANTHER" id="PTHR23303">
    <property type="entry name" value="CARBOXYPEPTIDASE REGULATORY REGION-CONTAINING"/>
    <property type="match status" value="1"/>
</dbReference>
<dbReference type="GO" id="GO:0005789">
    <property type="term" value="C:endoplasmic reticulum membrane"/>
    <property type="evidence" value="ECO:0007669"/>
    <property type="project" value="UniProtKB-SubCell"/>
</dbReference>
<feature type="domain" description="NOMO C-terminal transthyretin-like" evidence="14">
    <location>
        <begin position="1046"/>
        <end position="1139"/>
    </location>
</feature>
<dbReference type="Pfam" id="PF23194">
    <property type="entry name" value="NOMO_5th"/>
    <property type="match status" value="1"/>
</dbReference>
<keyword evidence="6 8" id="KW-0472">Membrane</keyword>
<evidence type="ECO:0000256" key="7">
    <source>
        <dbReference type="SAM" id="MobiDB-lite"/>
    </source>
</evidence>
<evidence type="ECO:0000256" key="3">
    <source>
        <dbReference type="ARBA" id="ARBA00022729"/>
    </source>
</evidence>
<dbReference type="InterPro" id="IPR055075">
    <property type="entry name" value="NOMO-like_N"/>
</dbReference>
<feature type="region of interest" description="Disordered" evidence="7">
    <location>
        <begin position="1191"/>
        <end position="1237"/>
    </location>
</feature>
<evidence type="ECO:0000259" key="10">
    <source>
        <dbReference type="Pfam" id="PF22898"/>
    </source>
</evidence>
<sequence length="1237" mass="134377">MATVRAVTVVVLCTILLFSLLFAQGAADGVLGCGGFVKSDVDINYSLVEVKLYTPHGSIKYQTDCAPNTGYYLIPLYDKGDYILKAEPPKGWGFEPVSVELKVDGENDPCSKGEDINFKFTGFSVYGVVVSLGQTTGPSNVKLELSSVSKADFLQSTVTTDGGSFTFSNVMPGEYKIKASHPTWQFSKGELLVQVKNDNANVGGGLSVGGYDVKGEVTGDGQPMKSVNFVLFSQSGQVQNVPQCEKGAPKGFLTKETKLTPICFVTSKDDGTFVLPVVPFGSYFSGECGCLNIFSDCVCHIQIPFYKGEHITFDVAPGKLDFTVEHGSVLLQQKFEVAGFSVNGKVLDKENGVGIAKATIVINGKDQTVSAADGSYSLENMKTGTYTLTARLDNIFFEEMQVEITPKTPQLPNLVASGFSMCGKISIDRVPESLGKLSSQRRIIYYPEGRGSEAKSVVTDSSGTFCETVKPGKYMVKVYMSDPEVKAGLTLTPAEKMVVITNKPVLDVNFSQFRAKLSGSVKCMEKCLPLEVTLDTVGRTDTQLKVPAKLSINEATFLFENVMPGKYKASIVLDSWCWKERSIELEVSDTDLTGLEFVHTGYILKCSVSHPITINFAHDKKEKNVGSFLLDKGLNRFCLAHPGVYQLTPDSCHRFDQEHYIYDTSNPQTLTLTAVQHLAHGSVTTEVPVDDIIITIKSSVDDVPTTLGPLKPNVTATAAAAAKPGDGVDKDGKKQSTTTVYSFSHWTRSGETLTISAKSASLLFYPSSVEVFVSGDSCLGNIVELVGRRGVFIEGSISPPLAGVTVTVTAEDGSMDPVVLTTDSSGKYKVGPLHASKKYQVDAVKEGFVFSKASDNPSTFQALKLGEISVQMLDEEGLPLPNVLLSLSGDKQYRSNNVTGAQGSMIFSGLSPGQYFLRPMMKEYRFEPASQMINVQEGSTEKITIKGARVAFSCFGKVTSLNGEPEPHLIIEALGQGECQQYQEESKTEADGSYRIRGLQPKCTYDIHLKSGDVNTHIERTAPQSRLVSVEASDLHEINIIAFRRMSQMDISGNVKTDIKFLPTLKVRLVSEAQPDTPIQTISLSKSTFFYLPSLVIDNKNYLLSLESSLSRSEYDYKLSSVEFPANRSHRHFTFEFNPKPRAVDQDLNQGSFLFLPFVAIVIALAYNYNTVIPYVLGLYQQVQSTALKSPSAASSSSASSSSSTAAASPSDIPIPPEFMGAESSPVKRKVKPRKAQ</sequence>
<keyword evidence="19" id="KW-1185">Reference proteome</keyword>
<dbReference type="InterPro" id="IPR056188">
    <property type="entry name" value="NOMO_6th"/>
</dbReference>
<dbReference type="Pfam" id="PF13620">
    <property type="entry name" value="CarboxypepD_reg"/>
    <property type="match status" value="1"/>
</dbReference>
<feature type="domain" description="NOMO eighth prealbumin-like" evidence="17">
    <location>
        <begin position="731"/>
        <end position="788"/>
    </location>
</feature>
<dbReference type="Proteomes" id="UP000678393">
    <property type="component" value="Unassembled WGS sequence"/>
</dbReference>
<dbReference type="Gene3D" id="2.60.40.1120">
    <property type="entry name" value="Carboxypeptidase-like, regulatory domain"/>
    <property type="match status" value="2"/>
</dbReference>
<dbReference type="Pfam" id="PF23660">
    <property type="entry name" value="NOMO_8th"/>
    <property type="match status" value="1"/>
</dbReference>
<dbReference type="OrthoDB" id="10263633at2759"/>
<evidence type="ECO:0000256" key="9">
    <source>
        <dbReference type="SAM" id="SignalP"/>
    </source>
</evidence>
<keyword evidence="4" id="KW-0256">Endoplasmic reticulum</keyword>
<evidence type="ECO:0008006" key="20">
    <source>
        <dbReference type="Google" id="ProtNLM"/>
    </source>
</evidence>
<feature type="compositionally biased region" description="Low complexity" evidence="7">
    <location>
        <begin position="1191"/>
        <end position="1211"/>
    </location>
</feature>
<dbReference type="InterPro" id="IPR056191">
    <property type="entry name" value="NOMO_12th"/>
</dbReference>
<feature type="chain" id="PRO_5035821925" description="Nodal modulator 1" evidence="9">
    <location>
        <begin position="28"/>
        <end position="1237"/>
    </location>
</feature>
<dbReference type="EMBL" id="CAJHNH020004557">
    <property type="protein sequence ID" value="CAG5131266.1"/>
    <property type="molecule type" value="Genomic_DNA"/>
</dbReference>
<comment type="subcellular location">
    <subcellularLocation>
        <location evidence="1">Endoplasmic reticulum membrane</location>
        <topology evidence="1">Single-pass type I membrane protein</topology>
    </subcellularLocation>
</comment>
<feature type="compositionally biased region" description="Basic residues" evidence="7">
    <location>
        <begin position="1227"/>
        <end position="1237"/>
    </location>
</feature>
<dbReference type="PANTHER" id="PTHR23303:SF14">
    <property type="entry name" value="BOS COMPLEX SUBUNIT NOMO1-RELATED"/>
    <property type="match status" value="1"/>
</dbReference>
<dbReference type="Pfam" id="PF23192">
    <property type="entry name" value="NOMO_12th"/>
    <property type="match status" value="1"/>
</dbReference>
<evidence type="ECO:0000259" key="13">
    <source>
        <dbReference type="Pfam" id="PF23141"/>
    </source>
</evidence>
<evidence type="ECO:0000256" key="8">
    <source>
        <dbReference type="SAM" id="Phobius"/>
    </source>
</evidence>
<feature type="domain" description="NOMO second beta-sandwich" evidence="12">
    <location>
        <begin position="120"/>
        <end position="207"/>
    </location>
</feature>
<dbReference type="Pfam" id="PF22904">
    <property type="entry name" value="NOMO1-like_2nd"/>
    <property type="match status" value="1"/>
</dbReference>
<organism evidence="18 19">
    <name type="scientific">Candidula unifasciata</name>
    <dbReference type="NCBI Taxonomy" id="100452"/>
    <lineage>
        <taxon>Eukaryota</taxon>
        <taxon>Metazoa</taxon>
        <taxon>Spiralia</taxon>
        <taxon>Lophotrochozoa</taxon>
        <taxon>Mollusca</taxon>
        <taxon>Gastropoda</taxon>
        <taxon>Heterobranchia</taxon>
        <taxon>Euthyneura</taxon>
        <taxon>Panpulmonata</taxon>
        <taxon>Eupulmonata</taxon>
        <taxon>Stylommatophora</taxon>
        <taxon>Helicina</taxon>
        <taxon>Helicoidea</taxon>
        <taxon>Geomitridae</taxon>
        <taxon>Candidula</taxon>
    </lineage>
</organism>
<feature type="domain" description="NOMO-like ninth beta-sandwich" evidence="11">
    <location>
        <begin position="789"/>
        <end position="862"/>
    </location>
</feature>
<evidence type="ECO:0000259" key="12">
    <source>
        <dbReference type="Pfam" id="PF22904"/>
    </source>
</evidence>
<dbReference type="InterPro" id="IPR051417">
    <property type="entry name" value="SDr/BOS_complex"/>
</dbReference>
<evidence type="ECO:0000259" key="17">
    <source>
        <dbReference type="Pfam" id="PF23660"/>
    </source>
</evidence>
<dbReference type="Pfam" id="PF23196">
    <property type="entry name" value="NOMO_6th"/>
    <property type="match status" value="1"/>
</dbReference>
<dbReference type="InterPro" id="IPR055073">
    <property type="entry name" value="NOMO1-like_9th"/>
</dbReference>
<keyword evidence="2 8" id="KW-0812">Transmembrane</keyword>
<feature type="signal peptide" evidence="9">
    <location>
        <begin position="1"/>
        <end position="27"/>
    </location>
</feature>
<evidence type="ECO:0000313" key="18">
    <source>
        <dbReference type="EMBL" id="CAG5131266.1"/>
    </source>
</evidence>
<evidence type="ECO:0000259" key="15">
    <source>
        <dbReference type="Pfam" id="PF23194"/>
    </source>
</evidence>
<evidence type="ECO:0000256" key="1">
    <source>
        <dbReference type="ARBA" id="ARBA00004115"/>
    </source>
</evidence>
<dbReference type="GO" id="GO:0030246">
    <property type="term" value="F:carbohydrate binding"/>
    <property type="evidence" value="ECO:0007669"/>
    <property type="project" value="InterPro"/>
</dbReference>
<gene>
    <name evidence="18" type="ORF">CUNI_LOCUS16824</name>
</gene>
<dbReference type="Pfam" id="PF22898">
    <property type="entry name" value="NOMO1-like_1st"/>
    <property type="match status" value="1"/>
</dbReference>
<dbReference type="InterPro" id="IPR055074">
    <property type="entry name" value="NOMO1-3_2nd"/>
</dbReference>
<dbReference type="SUPFAM" id="SSF49452">
    <property type="entry name" value="Starch-binding domain-like"/>
    <property type="match status" value="3"/>
</dbReference>
<feature type="domain" description="NOMO sixth transthyretin-like" evidence="16">
    <location>
        <begin position="511"/>
        <end position="582"/>
    </location>
</feature>
<evidence type="ECO:0000259" key="16">
    <source>
        <dbReference type="Pfam" id="PF23196"/>
    </source>
</evidence>
<protein>
    <recommendedName>
        <fullName evidence="20">Nodal modulator 1</fullName>
    </recommendedName>
</protein>
<feature type="domain" description="NOMO fifth transthyretin-like" evidence="15">
    <location>
        <begin position="420"/>
        <end position="510"/>
    </location>
</feature>
<dbReference type="Pfam" id="PF22902">
    <property type="entry name" value="NOMO1-like_9th"/>
    <property type="match status" value="1"/>
</dbReference>
<evidence type="ECO:0000313" key="19">
    <source>
        <dbReference type="Proteomes" id="UP000678393"/>
    </source>
</evidence>
<dbReference type="InterPro" id="IPR013784">
    <property type="entry name" value="Carb-bd-like_fold"/>
</dbReference>
<keyword evidence="5 8" id="KW-1133">Transmembrane helix</keyword>